<name>A0A6N7Q3F5_9BACT</name>
<proteinExistence type="predicted"/>
<keyword evidence="3" id="KW-1185">Reference proteome</keyword>
<evidence type="ECO:0000313" key="3">
    <source>
        <dbReference type="Proteomes" id="UP000440224"/>
    </source>
</evidence>
<comment type="caution">
    <text evidence="2">The sequence shown here is derived from an EMBL/GenBank/DDBJ whole genome shotgun (WGS) entry which is preliminary data.</text>
</comment>
<feature type="compositionally biased region" description="Basic and acidic residues" evidence="1">
    <location>
        <begin position="10"/>
        <end position="25"/>
    </location>
</feature>
<accession>A0A6N7Q3F5</accession>
<dbReference type="AlphaFoldDB" id="A0A6N7Q3F5"/>
<feature type="compositionally biased region" description="Basic and acidic residues" evidence="1">
    <location>
        <begin position="39"/>
        <end position="48"/>
    </location>
</feature>
<feature type="region of interest" description="Disordered" evidence="1">
    <location>
        <begin position="1"/>
        <end position="56"/>
    </location>
</feature>
<protein>
    <submittedName>
        <fullName evidence="2">Uncharacterized protein</fullName>
    </submittedName>
</protein>
<evidence type="ECO:0000313" key="2">
    <source>
        <dbReference type="EMBL" id="MRG98559.1"/>
    </source>
</evidence>
<evidence type="ECO:0000256" key="1">
    <source>
        <dbReference type="SAM" id="MobiDB-lite"/>
    </source>
</evidence>
<reference evidence="2 3" key="1">
    <citation type="submission" date="2019-10" db="EMBL/GenBank/DDBJ databases">
        <title>A soil myxobacterium in the family Polyangiaceae.</title>
        <authorList>
            <person name="Li Y."/>
            <person name="Wang J."/>
        </authorList>
    </citation>
    <scope>NUCLEOTIDE SEQUENCE [LARGE SCALE GENOMIC DNA]</scope>
    <source>
        <strain evidence="2 3">DSM 14734</strain>
    </source>
</reference>
<gene>
    <name evidence="2" type="ORF">GF068_42605</name>
</gene>
<dbReference type="EMBL" id="WJIE01000038">
    <property type="protein sequence ID" value="MRG98559.1"/>
    <property type="molecule type" value="Genomic_DNA"/>
</dbReference>
<organism evidence="2 3">
    <name type="scientific">Polyangium spumosum</name>
    <dbReference type="NCBI Taxonomy" id="889282"/>
    <lineage>
        <taxon>Bacteria</taxon>
        <taxon>Pseudomonadati</taxon>
        <taxon>Myxococcota</taxon>
        <taxon>Polyangia</taxon>
        <taxon>Polyangiales</taxon>
        <taxon>Polyangiaceae</taxon>
        <taxon>Polyangium</taxon>
    </lineage>
</organism>
<sequence length="56" mass="6141">MSRSASAARELAEDTPRRREHEAGVEPRAMAHPSGPHDAPGKVEERYRAARPPTPP</sequence>
<dbReference type="Proteomes" id="UP000440224">
    <property type="component" value="Unassembled WGS sequence"/>
</dbReference>
<dbReference type="RefSeq" id="WP_153825325.1">
    <property type="nucleotide sequence ID" value="NZ_WJIE01000038.1"/>
</dbReference>